<dbReference type="AlphaFoldDB" id="A0A8F6YBJ9"/>
<keyword evidence="3" id="KW-1185">Reference proteome</keyword>
<evidence type="ECO:0000313" key="2">
    <source>
        <dbReference type="EMBL" id="QXT38275.1"/>
    </source>
</evidence>
<organism evidence="2 3">
    <name type="scientific">Gymnodinialimonas ceratoperidinii</name>
    <dbReference type="NCBI Taxonomy" id="2856823"/>
    <lineage>
        <taxon>Bacteria</taxon>
        <taxon>Pseudomonadati</taxon>
        <taxon>Pseudomonadota</taxon>
        <taxon>Alphaproteobacteria</taxon>
        <taxon>Rhodobacterales</taxon>
        <taxon>Paracoccaceae</taxon>
        <taxon>Gymnodinialimonas</taxon>
    </lineage>
</organism>
<accession>A0A8F6YBJ9</accession>
<name>A0A8F6YBJ9_9RHOB</name>
<evidence type="ECO:0000256" key="1">
    <source>
        <dbReference type="SAM" id="SignalP"/>
    </source>
</evidence>
<keyword evidence="1" id="KW-0732">Signal</keyword>
<evidence type="ECO:0000313" key="3">
    <source>
        <dbReference type="Proteomes" id="UP000825009"/>
    </source>
</evidence>
<proteinExistence type="predicted"/>
<sequence>MNRAAAASCLPAVLLAVSLALPARAEPWACQMTVQCDGQDCFAIDDLYQILPADHAGELFLSSPSGDRPATRLSAPDALPAAYASAGIHAMGELMTITPDLLATVTFHRTDGPTRTTTFFGTCEAF</sequence>
<protein>
    <submittedName>
        <fullName evidence="2">Uncharacterized protein</fullName>
    </submittedName>
</protein>
<dbReference type="RefSeq" id="WP_219000472.1">
    <property type="nucleotide sequence ID" value="NZ_CP079194.1"/>
</dbReference>
<dbReference type="Proteomes" id="UP000825009">
    <property type="component" value="Chromosome"/>
</dbReference>
<dbReference type="EMBL" id="CP079194">
    <property type="protein sequence ID" value="QXT38275.1"/>
    <property type="molecule type" value="Genomic_DNA"/>
</dbReference>
<gene>
    <name evidence="2" type="ORF">KYE46_09950</name>
</gene>
<dbReference type="KEGG" id="gce:KYE46_09950"/>
<reference evidence="2 3" key="1">
    <citation type="submission" date="2021-07" db="EMBL/GenBank/DDBJ databases">
        <title>A novel Jannaschia species isolated from marine dinoflagellate Ceratoperidinium margalefii.</title>
        <authorList>
            <person name="Jiang Y."/>
            <person name="Li Z."/>
        </authorList>
    </citation>
    <scope>NUCLEOTIDE SEQUENCE [LARGE SCALE GENOMIC DNA]</scope>
    <source>
        <strain evidence="2 3">J12C1-MA-4</strain>
    </source>
</reference>
<feature type="signal peptide" evidence="1">
    <location>
        <begin position="1"/>
        <end position="25"/>
    </location>
</feature>
<feature type="chain" id="PRO_5034965563" evidence="1">
    <location>
        <begin position="26"/>
        <end position="126"/>
    </location>
</feature>